<dbReference type="AlphaFoldDB" id="A0A8J3WA76"/>
<reference evidence="2 3" key="1">
    <citation type="submission" date="2021-01" db="EMBL/GenBank/DDBJ databases">
        <title>Whole genome shotgun sequence of Planobispora longispora NBRC 13918.</title>
        <authorList>
            <person name="Komaki H."/>
            <person name="Tamura T."/>
        </authorList>
    </citation>
    <scope>NUCLEOTIDE SEQUENCE [LARGE SCALE GENOMIC DNA]</scope>
    <source>
        <strain evidence="2 3">NBRC 13918</strain>
    </source>
</reference>
<dbReference type="Pfam" id="PF13592">
    <property type="entry name" value="HTH_33"/>
    <property type="match status" value="1"/>
</dbReference>
<gene>
    <name evidence="2" type="ORF">Plo01_80170</name>
</gene>
<dbReference type="InterPro" id="IPR025959">
    <property type="entry name" value="Winged_HTH_dom"/>
</dbReference>
<evidence type="ECO:0000259" key="1">
    <source>
        <dbReference type="Pfam" id="PF13592"/>
    </source>
</evidence>
<dbReference type="InterPro" id="IPR009057">
    <property type="entry name" value="Homeodomain-like_sf"/>
</dbReference>
<proteinExistence type="predicted"/>
<accession>A0A8J3WA76</accession>
<feature type="domain" description="Winged helix-turn helix" evidence="1">
    <location>
        <begin position="103"/>
        <end position="161"/>
    </location>
</feature>
<dbReference type="SUPFAM" id="SSF46689">
    <property type="entry name" value="Homeodomain-like"/>
    <property type="match status" value="1"/>
</dbReference>
<evidence type="ECO:0000313" key="3">
    <source>
        <dbReference type="Proteomes" id="UP000616724"/>
    </source>
</evidence>
<keyword evidence="3" id="KW-1185">Reference proteome</keyword>
<dbReference type="EMBL" id="BOOH01000099">
    <property type="protein sequence ID" value="GIH81588.1"/>
    <property type="molecule type" value="Genomic_DNA"/>
</dbReference>
<comment type="caution">
    <text evidence="2">The sequence shown here is derived from an EMBL/GenBank/DDBJ whole genome shotgun (WGS) entry which is preliminary data.</text>
</comment>
<organism evidence="2 3">
    <name type="scientific">Planobispora longispora</name>
    <dbReference type="NCBI Taxonomy" id="28887"/>
    <lineage>
        <taxon>Bacteria</taxon>
        <taxon>Bacillati</taxon>
        <taxon>Actinomycetota</taxon>
        <taxon>Actinomycetes</taxon>
        <taxon>Streptosporangiales</taxon>
        <taxon>Streptosporangiaceae</taxon>
        <taxon>Planobispora</taxon>
    </lineage>
</organism>
<dbReference type="Pfam" id="PF13384">
    <property type="entry name" value="HTH_23"/>
    <property type="match status" value="1"/>
</dbReference>
<evidence type="ECO:0000313" key="2">
    <source>
        <dbReference type="EMBL" id="GIH81588.1"/>
    </source>
</evidence>
<sequence length="186" mass="21188">MRWYAQSMRYAQGGGLTAEQRTKREQVRLRAAELFARGDTDTQVAKAMRVSRMSVNRWRRAWARGGQAALASKGPASLPVLDEARFARLETALLRGPAAHGWDDQYWTLARIRKVIGRMFHLTYSLPGVWKLLRRHGWSCQVSARRAIERDEGAIVVWKTEVWPAVERPRRTWMPGSASKTSAAGR</sequence>
<dbReference type="Proteomes" id="UP000616724">
    <property type="component" value="Unassembled WGS sequence"/>
</dbReference>
<protein>
    <recommendedName>
        <fullName evidence="1">Winged helix-turn helix domain-containing protein</fullName>
    </recommendedName>
</protein>
<name>A0A8J3WA76_9ACTN</name>